<dbReference type="OrthoDB" id="6299799at2759"/>
<organism evidence="2 3">
    <name type="scientific">Paragonimus skrjabini miyazakii</name>
    <dbReference type="NCBI Taxonomy" id="59628"/>
    <lineage>
        <taxon>Eukaryota</taxon>
        <taxon>Metazoa</taxon>
        <taxon>Spiralia</taxon>
        <taxon>Lophotrochozoa</taxon>
        <taxon>Platyhelminthes</taxon>
        <taxon>Trematoda</taxon>
        <taxon>Digenea</taxon>
        <taxon>Plagiorchiida</taxon>
        <taxon>Troglotremata</taxon>
        <taxon>Troglotrematidae</taxon>
        <taxon>Paragonimus</taxon>
    </lineage>
</organism>
<proteinExistence type="predicted"/>
<comment type="caution">
    <text evidence="2">The sequence shown here is derived from an EMBL/GenBank/DDBJ whole genome shotgun (WGS) entry which is preliminary data.</text>
</comment>
<evidence type="ECO:0000256" key="1">
    <source>
        <dbReference type="SAM" id="MobiDB-lite"/>
    </source>
</evidence>
<keyword evidence="3" id="KW-1185">Reference proteome</keyword>
<dbReference type="EMBL" id="JTDE01021224">
    <property type="protein sequence ID" value="KAF7233224.1"/>
    <property type="molecule type" value="Genomic_DNA"/>
</dbReference>
<feature type="compositionally biased region" description="Polar residues" evidence="1">
    <location>
        <begin position="95"/>
        <end position="117"/>
    </location>
</feature>
<sequence length="206" mass="22299">MDEVITIASQTELSEHSKRLEAALAAVRSELDHNRYVENEAGAVLSEAAGVTSNGCSQRTAPFGNGNQLNPSDEFTGDLHRSLFQLTNSFHNTYQPSCDQQSKSPSNIDASRLSHSPSGLYKPNGISRHPSTLAEVGENTCRTGTTTVTSGLGSSLLNRTANSQESRHGVSHLNVPTQQDCLNRVETNKAELQVTRYNGQVERTSN</sequence>
<name>A0A8S9YKX1_9TREM</name>
<reference evidence="2" key="1">
    <citation type="submission" date="2019-07" db="EMBL/GenBank/DDBJ databases">
        <title>Annotation for the trematode Paragonimus miyazaki's.</title>
        <authorList>
            <person name="Choi Y.-J."/>
        </authorList>
    </citation>
    <scope>NUCLEOTIDE SEQUENCE</scope>
    <source>
        <strain evidence="2">Japan</strain>
    </source>
</reference>
<evidence type="ECO:0000313" key="3">
    <source>
        <dbReference type="Proteomes" id="UP000822476"/>
    </source>
</evidence>
<protein>
    <submittedName>
        <fullName evidence="2">Uncharacterized protein</fullName>
    </submittedName>
</protein>
<dbReference type="Proteomes" id="UP000822476">
    <property type="component" value="Unassembled WGS sequence"/>
</dbReference>
<feature type="region of interest" description="Disordered" evidence="1">
    <location>
        <begin position="95"/>
        <end position="120"/>
    </location>
</feature>
<accession>A0A8S9YKX1</accession>
<gene>
    <name evidence="2" type="ORF">EG68_05601</name>
</gene>
<dbReference type="AlphaFoldDB" id="A0A8S9YKX1"/>
<evidence type="ECO:0000313" key="2">
    <source>
        <dbReference type="EMBL" id="KAF7233224.1"/>
    </source>
</evidence>